<protein>
    <submittedName>
        <fullName evidence="2">Uncharacterized protein</fullName>
    </submittedName>
</protein>
<feature type="region of interest" description="Disordered" evidence="1">
    <location>
        <begin position="219"/>
        <end position="264"/>
    </location>
</feature>
<evidence type="ECO:0000313" key="2">
    <source>
        <dbReference type="EMBL" id="GBP45001.1"/>
    </source>
</evidence>
<evidence type="ECO:0000313" key="3">
    <source>
        <dbReference type="Proteomes" id="UP000299102"/>
    </source>
</evidence>
<name>A0A4C1W1Q9_EUMVA</name>
<accession>A0A4C1W1Q9</accession>
<sequence>MKDQIKQTKSRPSVWRGRVDPIKHIFVEARAAPSPPRARPARAALKRFVMHPGAGKRTGANGDDVLDQKVPGPSLTMSKLTYGFLTQVKFKSRSIQGTLSMVVDVVTGLATAVVDSRQLALGQLEELEVYAPSQRLVRTYRSVRVINENQIKIQIGTVAVVYLTGRAARRSDVYGSAPPAPPSAACARVRLSSSAPRPPYTRLAEAAGDGSRCVNQARRSLRRRSDRNKDANGGCGAAVARRRRRRDAAPARAPAAARRQCAARRSRCSRRPSIAARVLVSRVLVSITKAEYKTVVINICHIKVAMGGGRGRGRARAVALRVACAGGGEAARALHRLAFALWRAAFHLQKPQLRLRRQVK</sequence>
<keyword evidence="3" id="KW-1185">Reference proteome</keyword>
<proteinExistence type="predicted"/>
<organism evidence="2 3">
    <name type="scientific">Eumeta variegata</name>
    <name type="common">Bagworm moth</name>
    <name type="synonym">Eumeta japonica</name>
    <dbReference type="NCBI Taxonomy" id="151549"/>
    <lineage>
        <taxon>Eukaryota</taxon>
        <taxon>Metazoa</taxon>
        <taxon>Ecdysozoa</taxon>
        <taxon>Arthropoda</taxon>
        <taxon>Hexapoda</taxon>
        <taxon>Insecta</taxon>
        <taxon>Pterygota</taxon>
        <taxon>Neoptera</taxon>
        <taxon>Endopterygota</taxon>
        <taxon>Lepidoptera</taxon>
        <taxon>Glossata</taxon>
        <taxon>Ditrysia</taxon>
        <taxon>Tineoidea</taxon>
        <taxon>Psychidae</taxon>
        <taxon>Oiketicinae</taxon>
        <taxon>Eumeta</taxon>
    </lineage>
</organism>
<comment type="caution">
    <text evidence="2">The sequence shown here is derived from an EMBL/GenBank/DDBJ whole genome shotgun (WGS) entry which is preliminary data.</text>
</comment>
<dbReference type="AlphaFoldDB" id="A0A4C1W1Q9"/>
<reference evidence="2 3" key="1">
    <citation type="journal article" date="2019" name="Commun. Biol.">
        <title>The bagworm genome reveals a unique fibroin gene that provides high tensile strength.</title>
        <authorList>
            <person name="Kono N."/>
            <person name="Nakamura H."/>
            <person name="Ohtoshi R."/>
            <person name="Tomita M."/>
            <person name="Numata K."/>
            <person name="Arakawa K."/>
        </authorList>
    </citation>
    <scope>NUCLEOTIDE SEQUENCE [LARGE SCALE GENOMIC DNA]</scope>
</reference>
<dbReference type="EMBL" id="BGZK01000462">
    <property type="protein sequence ID" value="GBP45001.1"/>
    <property type="molecule type" value="Genomic_DNA"/>
</dbReference>
<evidence type="ECO:0000256" key="1">
    <source>
        <dbReference type="SAM" id="MobiDB-lite"/>
    </source>
</evidence>
<feature type="compositionally biased region" description="Low complexity" evidence="1">
    <location>
        <begin position="250"/>
        <end position="260"/>
    </location>
</feature>
<gene>
    <name evidence="2" type="ORF">EVAR_33429_1</name>
</gene>
<dbReference type="Proteomes" id="UP000299102">
    <property type="component" value="Unassembled WGS sequence"/>
</dbReference>